<organism evidence="5 6">
    <name type="scientific">Streptomyces prasinus</name>
    <dbReference type="NCBI Taxonomy" id="67345"/>
    <lineage>
        <taxon>Bacteria</taxon>
        <taxon>Bacillati</taxon>
        <taxon>Actinomycetota</taxon>
        <taxon>Actinomycetes</taxon>
        <taxon>Kitasatosporales</taxon>
        <taxon>Streptomycetaceae</taxon>
        <taxon>Streptomyces</taxon>
    </lineage>
</organism>
<dbReference type="Pfam" id="PF13828">
    <property type="entry name" value="DUF4190"/>
    <property type="match status" value="1"/>
</dbReference>
<protein>
    <submittedName>
        <fullName evidence="5">DUF4190 domain-containing protein</fullName>
    </submittedName>
</protein>
<accession>A0ABX6B047</accession>
<feature type="region of interest" description="Disordered" evidence="1">
    <location>
        <begin position="1"/>
        <end position="101"/>
    </location>
</feature>
<evidence type="ECO:0000313" key="5">
    <source>
        <dbReference type="EMBL" id="QEV08138.1"/>
    </source>
</evidence>
<keyword evidence="2" id="KW-0472">Membrane</keyword>
<evidence type="ECO:0000256" key="2">
    <source>
        <dbReference type="SAM" id="Phobius"/>
    </source>
</evidence>
<proteinExistence type="predicted"/>
<feature type="domain" description="Septum formation-related" evidence="4">
    <location>
        <begin position="202"/>
        <end position="298"/>
    </location>
</feature>
<evidence type="ECO:0000259" key="3">
    <source>
        <dbReference type="Pfam" id="PF13828"/>
    </source>
</evidence>
<evidence type="ECO:0000256" key="1">
    <source>
        <dbReference type="SAM" id="MobiDB-lite"/>
    </source>
</evidence>
<dbReference type="InterPro" id="IPR025241">
    <property type="entry name" value="DUF4190"/>
</dbReference>
<reference evidence="5 6" key="1">
    <citation type="submission" date="2017-09" db="EMBL/GenBank/DDBJ databases">
        <authorList>
            <person name="Lee N."/>
            <person name="Cho B.-K."/>
        </authorList>
    </citation>
    <scope>NUCLEOTIDE SEQUENCE [LARGE SCALE GENOMIC DNA]</scope>
    <source>
        <strain evidence="5 6">ATCC 13879</strain>
    </source>
</reference>
<keyword evidence="2" id="KW-1133">Transmembrane helix</keyword>
<evidence type="ECO:0000259" key="4">
    <source>
        <dbReference type="Pfam" id="PF13845"/>
    </source>
</evidence>
<sequence length="471" mass="50153">MRVHGRRTVPVRSEQGCPRRPGRPRLRCAEPHAGPHRRTHLPAAARQHGRTRSTVLVSIPPPAGPRQPEGAQGQHPQGRYSASPPQGAYPPPGFPQGPHGVHGPYGPYVPYGFRPPPPTNGLAIASLVFGLLWIVPFLGLVLGLVALRQIRRRGEQGRGMAIGGAVMSAAGIAAWAGMVLSGAAADFWDDLRVTRGNEISTLEKGECFDSPGGLVGRASVADRVPCAGEHDGEVFGVVLLSGGAYPGAESLSGTADDRCYALRDVYAMDGWALPADVDVYHLTPSGESWRSGDRVITCVFGNRDENATLTGSLRRDETTLDAHQVAYLKSTHVIDAALGKAPEADHVQDDLPGHRAWAREVSEALAEQSGMLREHEWPAGAEKPVKELVNDLEKAGAAWAKAAGTGDPDTFLEHHDRGWDLVDPYRSVAARAALGLAVTPPVLGEDEKEWEVEGEDGTGGGDGADEDRIEV</sequence>
<keyword evidence="6" id="KW-1185">Reference proteome</keyword>
<dbReference type="Proteomes" id="UP000326041">
    <property type="component" value="Chromosome"/>
</dbReference>
<dbReference type="EMBL" id="CP023697">
    <property type="protein sequence ID" value="QEV08138.1"/>
    <property type="molecule type" value="Genomic_DNA"/>
</dbReference>
<feature type="domain" description="DUF4190" evidence="3">
    <location>
        <begin position="122"/>
        <end position="176"/>
    </location>
</feature>
<keyword evidence="2" id="KW-0812">Transmembrane</keyword>
<feature type="transmembrane region" description="Helical" evidence="2">
    <location>
        <begin position="159"/>
        <end position="185"/>
    </location>
</feature>
<feature type="transmembrane region" description="Helical" evidence="2">
    <location>
        <begin position="122"/>
        <end position="147"/>
    </location>
</feature>
<feature type="region of interest" description="Disordered" evidence="1">
    <location>
        <begin position="442"/>
        <end position="471"/>
    </location>
</feature>
<evidence type="ECO:0000313" key="6">
    <source>
        <dbReference type="Proteomes" id="UP000326041"/>
    </source>
</evidence>
<name>A0ABX6B047_9ACTN</name>
<gene>
    <name evidence="5" type="ORF">CP972_23150</name>
</gene>
<dbReference type="Pfam" id="PF13845">
    <property type="entry name" value="Septum_form"/>
    <property type="match status" value="1"/>
</dbReference>
<dbReference type="InterPro" id="IPR026004">
    <property type="entry name" value="Septum_form"/>
</dbReference>
<feature type="compositionally biased region" description="Acidic residues" evidence="1">
    <location>
        <begin position="444"/>
        <end position="456"/>
    </location>
</feature>